<accession>A0AAD8H0B2</accession>
<protein>
    <submittedName>
        <fullName evidence="1">Uncharacterized protein</fullName>
    </submittedName>
</protein>
<dbReference type="PANTHER" id="PTHR44083:SF48">
    <property type="entry name" value="TOPLESS-RELATED PROTEIN 4"/>
    <property type="match status" value="1"/>
</dbReference>
<dbReference type="Proteomes" id="UP001237642">
    <property type="component" value="Unassembled WGS sequence"/>
</dbReference>
<name>A0AAD8H0B2_9APIA</name>
<gene>
    <name evidence="1" type="ORF">POM88_051342</name>
</gene>
<evidence type="ECO:0000313" key="2">
    <source>
        <dbReference type="Proteomes" id="UP001237642"/>
    </source>
</evidence>
<sequence length="175" mass="20302">MIHRKRVIGIAFSNVRKALVPSGADDQICVWSMDEWKKQACKSLHISSGREPYPLVQNRVQFDQDQIRSLVIRESLVAIYEAPKLKRIKQLHNVKYVMSKQKESLGYTAYDGKVERGLHRYLFIILEKILLVSKDDMYLKNVIFLHWFLKIKWSPANATYSCDNQSLYAALKVGA</sequence>
<proteinExistence type="predicted"/>
<reference evidence="1" key="1">
    <citation type="submission" date="2023-02" db="EMBL/GenBank/DDBJ databases">
        <title>Genome of toxic invasive species Heracleum sosnowskyi carries increased number of genes despite the absence of recent whole-genome duplications.</title>
        <authorList>
            <person name="Schelkunov M."/>
            <person name="Shtratnikova V."/>
            <person name="Makarenko M."/>
            <person name="Klepikova A."/>
            <person name="Omelchenko D."/>
            <person name="Novikova G."/>
            <person name="Obukhova E."/>
            <person name="Bogdanov V."/>
            <person name="Penin A."/>
            <person name="Logacheva M."/>
        </authorList>
    </citation>
    <scope>NUCLEOTIDE SEQUENCE</scope>
    <source>
        <strain evidence="1">Hsosn_3</strain>
        <tissue evidence="1">Leaf</tissue>
    </source>
</reference>
<dbReference type="GO" id="GO:0006355">
    <property type="term" value="P:regulation of DNA-templated transcription"/>
    <property type="evidence" value="ECO:0007669"/>
    <property type="project" value="InterPro"/>
</dbReference>
<dbReference type="InterPro" id="IPR027728">
    <property type="entry name" value="Topless_fam"/>
</dbReference>
<organism evidence="1 2">
    <name type="scientific">Heracleum sosnowskyi</name>
    <dbReference type="NCBI Taxonomy" id="360622"/>
    <lineage>
        <taxon>Eukaryota</taxon>
        <taxon>Viridiplantae</taxon>
        <taxon>Streptophyta</taxon>
        <taxon>Embryophyta</taxon>
        <taxon>Tracheophyta</taxon>
        <taxon>Spermatophyta</taxon>
        <taxon>Magnoliopsida</taxon>
        <taxon>eudicotyledons</taxon>
        <taxon>Gunneridae</taxon>
        <taxon>Pentapetalae</taxon>
        <taxon>asterids</taxon>
        <taxon>campanulids</taxon>
        <taxon>Apiales</taxon>
        <taxon>Apiaceae</taxon>
        <taxon>Apioideae</taxon>
        <taxon>apioid superclade</taxon>
        <taxon>Tordylieae</taxon>
        <taxon>Tordyliinae</taxon>
        <taxon>Heracleum</taxon>
    </lineage>
</organism>
<dbReference type="EMBL" id="JAUIZM010000011">
    <property type="protein sequence ID" value="KAK1358086.1"/>
    <property type="molecule type" value="Genomic_DNA"/>
</dbReference>
<keyword evidence="2" id="KW-1185">Reference proteome</keyword>
<evidence type="ECO:0000313" key="1">
    <source>
        <dbReference type="EMBL" id="KAK1358086.1"/>
    </source>
</evidence>
<comment type="caution">
    <text evidence="1">The sequence shown here is derived from an EMBL/GenBank/DDBJ whole genome shotgun (WGS) entry which is preliminary data.</text>
</comment>
<dbReference type="PANTHER" id="PTHR44083">
    <property type="entry name" value="TOPLESS-RELATED PROTEIN 1-RELATED"/>
    <property type="match status" value="1"/>
</dbReference>
<reference evidence="1" key="2">
    <citation type="submission" date="2023-05" db="EMBL/GenBank/DDBJ databases">
        <authorList>
            <person name="Schelkunov M.I."/>
        </authorList>
    </citation>
    <scope>NUCLEOTIDE SEQUENCE</scope>
    <source>
        <strain evidence="1">Hsosn_3</strain>
        <tissue evidence="1">Leaf</tissue>
    </source>
</reference>
<dbReference type="AlphaFoldDB" id="A0AAD8H0B2"/>